<dbReference type="HOGENOM" id="CLU_000604_1_22_9"/>
<dbReference type="Pfam" id="PF00005">
    <property type="entry name" value="ABC_tran"/>
    <property type="match status" value="1"/>
</dbReference>
<dbReference type="GO" id="GO:0005524">
    <property type="term" value="F:ATP binding"/>
    <property type="evidence" value="ECO:0007669"/>
    <property type="project" value="UniProtKB-UniRule"/>
</dbReference>
<dbReference type="RefSeq" id="WP_015756751.1">
    <property type="nucleotide sequence ID" value="NC_013216.1"/>
</dbReference>
<evidence type="ECO:0000256" key="5">
    <source>
        <dbReference type="ARBA" id="ARBA00022741"/>
    </source>
</evidence>
<dbReference type="PROSITE" id="PS00211">
    <property type="entry name" value="ABC_TRANSPORTER_1"/>
    <property type="match status" value="1"/>
</dbReference>
<evidence type="ECO:0000256" key="7">
    <source>
        <dbReference type="ARBA" id="ARBA00022967"/>
    </source>
</evidence>
<dbReference type="NCBIfam" id="TIGR01166">
    <property type="entry name" value="cbiO"/>
    <property type="match status" value="1"/>
</dbReference>
<evidence type="ECO:0000256" key="4">
    <source>
        <dbReference type="ARBA" id="ARBA00022475"/>
    </source>
</evidence>
<evidence type="ECO:0000259" key="11">
    <source>
        <dbReference type="PROSITE" id="PS50893"/>
    </source>
</evidence>
<dbReference type="PANTHER" id="PTHR43553:SF24">
    <property type="entry name" value="ENERGY-COUPLING FACTOR TRANSPORTER ATP-BINDING PROTEIN ECFA1"/>
    <property type="match status" value="1"/>
</dbReference>
<keyword evidence="6 10" id="KW-0067">ATP-binding</keyword>
<keyword evidence="13" id="KW-1185">Reference proteome</keyword>
<comment type="function">
    <text evidence="9">Probably part of an ABC transporter complex. Responsible for energy coupling to the transport system.</text>
</comment>
<evidence type="ECO:0000256" key="8">
    <source>
        <dbReference type="ARBA" id="ARBA00023136"/>
    </source>
</evidence>
<dbReference type="InterPro" id="IPR005876">
    <property type="entry name" value="Co_trans_ATP-bd"/>
</dbReference>
<evidence type="ECO:0000256" key="6">
    <source>
        <dbReference type="ARBA" id="ARBA00022840"/>
    </source>
</evidence>
<dbReference type="SMART" id="SM00382">
    <property type="entry name" value="AAA"/>
    <property type="match status" value="1"/>
</dbReference>
<dbReference type="Gene3D" id="3.40.50.300">
    <property type="entry name" value="P-loop containing nucleotide triphosphate hydrolases"/>
    <property type="match status" value="1"/>
</dbReference>
<comment type="similarity">
    <text evidence="2 10">Belongs to the ABC transporter superfamily.</text>
</comment>
<name>C8W4G8_DESAS</name>
<dbReference type="SUPFAM" id="SSF52540">
    <property type="entry name" value="P-loop containing nucleoside triphosphate hydrolases"/>
    <property type="match status" value="1"/>
</dbReference>
<comment type="subcellular location">
    <subcellularLocation>
        <location evidence="1 10">Cell membrane</location>
        <topology evidence="1 10">Peripheral membrane protein</topology>
    </subcellularLocation>
</comment>
<dbReference type="InterPro" id="IPR003439">
    <property type="entry name" value="ABC_transporter-like_ATP-bd"/>
</dbReference>
<proteinExistence type="inferred from homology"/>
<sequence length="276" mass="30540">MANIIEVENLFYCYRDGTKALKGLSLNIEENSKVALLGPNGAGKSTFLLHLNGIHLPQKGAIRVLGSEINKKTEKWVRSQVGLVFQDPDDQVFSASVWEDVAFGPVNMGLSQSEVDERTETALRAVRMYDFRDKPPYHLSYGQKKRVAIAGVLAMRPQVIVLDEPVAYLDPKGKETLMEILDGLHAAGTTVMIATHDVDLAAEWASQVIIIKNGVTLAAGDNSLLNRDDIVQAAELRYPVVAQIFRQLPELGLSKLPLTIKEAVETIKEIYCKQER</sequence>
<dbReference type="PANTHER" id="PTHR43553">
    <property type="entry name" value="HEAVY METAL TRANSPORTER"/>
    <property type="match status" value="1"/>
</dbReference>
<dbReference type="InterPro" id="IPR003593">
    <property type="entry name" value="AAA+_ATPase"/>
</dbReference>
<dbReference type="Proteomes" id="UP000002217">
    <property type="component" value="Chromosome"/>
</dbReference>
<organism evidence="12 13">
    <name type="scientific">Desulfofarcimen acetoxidans (strain ATCC 49208 / DSM 771 / KCTC 5769 / VKM B-1644 / 5575)</name>
    <name type="common">Desulfotomaculum acetoxidans</name>
    <dbReference type="NCBI Taxonomy" id="485916"/>
    <lineage>
        <taxon>Bacteria</taxon>
        <taxon>Bacillati</taxon>
        <taxon>Bacillota</taxon>
        <taxon>Clostridia</taxon>
        <taxon>Eubacteriales</taxon>
        <taxon>Peptococcaceae</taxon>
        <taxon>Desulfofarcimen</taxon>
    </lineage>
</organism>
<dbReference type="GO" id="GO:0043190">
    <property type="term" value="C:ATP-binding cassette (ABC) transporter complex"/>
    <property type="evidence" value="ECO:0007669"/>
    <property type="project" value="TreeGrafter"/>
</dbReference>
<dbReference type="InterPro" id="IPR015856">
    <property type="entry name" value="ABC_transpr_CbiO/EcfA_su"/>
</dbReference>
<comment type="function">
    <text evidence="10">Part of an ABC transporter complex. Responsible for energy coupling to the transport system.</text>
</comment>
<dbReference type="STRING" id="485916.Dtox_1151"/>
<dbReference type="CDD" id="cd03225">
    <property type="entry name" value="ABC_cobalt_CbiO_domain1"/>
    <property type="match status" value="1"/>
</dbReference>
<dbReference type="GO" id="GO:0042626">
    <property type="term" value="F:ATPase-coupled transmembrane transporter activity"/>
    <property type="evidence" value="ECO:0007669"/>
    <property type="project" value="TreeGrafter"/>
</dbReference>
<evidence type="ECO:0000256" key="10">
    <source>
        <dbReference type="RuleBase" id="RU364103"/>
    </source>
</evidence>
<accession>C8W4G8</accession>
<evidence type="ECO:0000256" key="3">
    <source>
        <dbReference type="ARBA" id="ARBA00022448"/>
    </source>
</evidence>
<keyword evidence="7" id="KW-1278">Translocase</keyword>
<dbReference type="AlphaFoldDB" id="C8W4G8"/>
<dbReference type="EMBL" id="CP001720">
    <property type="protein sequence ID" value="ACV62036.1"/>
    <property type="molecule type" value="Genomic_DNA"/>
</dbReference>
<evidence type="ECO:0000313" key="13">
    <source>
        <dbReference type="Proteomes" id="UP000002217"/>
    </source>
</evidence>
<keyword evidence="8 10" id="KW-0472">Membrane</keyword>
<gene>
    <name evidence="12" type="ordered locus">Dtox_1151</name>
</gene>
<dbReference type="KEGG" id="dae:Dtox_1151"/>
<dbReference type="eggNOG" id="COG1122">
    <property type="taxonomic scope" value="Bacteria"/>
</dbReference>
<evidence type="ECO:0000313" key="12">
    <source>
        <dbReference type="EMBL" id="ACV62036.1"/>
    </source>
</evidence>
<dbReference type="PROSITE" id="PS50893">
    <property type="entry name" value="ABC_TRANSPORTER_2"/>
    <property type="match status" value="1"/>
</dbReference>
<dbReference type="InterPro" id="IPR027417">
    <property type="entry name" value="P-loop_NTPase"/>
</dbReference>
<evidence type="ECO:0000256" key="1">
    <source>
        <dbReference type="ARBA" id="ARBA00004202"/>
    </source>
</evidence>
<keyword evidence="4 10" id="KW-1003">Cell membrane</keyword>
<keyword evidence="5 10" id="KW-0547">Nucleotide-binding</keyword>
<dbReference type="GO" id="GO:0006824">
    <property type="term" value="P:cobalt ion transport"/>
    <property type="evidence" value="ECO:0007669"/>
    <property type="project" value="InterPro"/>
</dbReference>
<evidence type="ECO:0000256" key="9">
    <source>
        <dbReference type="ARBA" id="ARBA00025157"/>
    </source>
</evidence>
<reference evidence="12 13" key="1">
    <citation type="journal article" date="2009" name="Stand. Genomic Sci.">
        <title>Complete genome sequence of Desulfotomaculum acetoxidans type strain (5575).</title>
        <authorList>
            <person name="Spring S."/>
            <person name="Lapidus A."/>
            <person name="Schroder M."/>
            <person name="Gleim D."/>
            <person name="Sims D."/>
            <person name="Meincke L."/>
            <person name="Glavina Del Rio T."/>
            <person name="Tice H."/>
            <person name="Copeland A."/>
            <person name="Cheng J.F."/>
            <person name="Lucas S."/>
            <person name="Chen F."/>
            <person name="Nolan M."/>
            <person name="Bruce D."/>
            <person name="Goodwin L."/>
            <person name="Pitluck S."/>
            <person name="Ivanova N."/>
            <person name="Mavromatis K."/>
            <person name="Mikhailova N."/>
            <person name="Pati A."/>
            <person name="Chen A."/>
            <person name="Palaniappan K."/>
            <person name="Land M."/>
            <person name="Hauser L."/>
            <person name="Chang Y.J."/>
            <person name="Jeffries C.D."/>
            <person name="Chain P."/>
            <person name="Saunders E."/>
            <person name="Brettin T."/>
            <person name="Detter J.C."/>
            <person name="Goker M."/>
            <person name="Bristow J."/>
            <person name="Eisen J.A."/>
            <person name="Markowitz V."/>
            <person name="Hugenholtz P."/>
            <person name="Kyrpides N.C."/>
            <person name="Klenk H.P."/>
            <person name="Han C."/>
        </authorList>
    </citation>
    <scope>NUCLEOTIDE SEQUENCE [LARGE SCALE GENOMIC DNA]</scope>
    <source>
        <strain evidence="13">ATCC 49208 / DSM 771 / VKM B-1644</strain>
    </source>
</reference>
<dbReference type="FunFam" id="3.40.50.300:FF:000224">
    <property type="entry name" value="Energy-coupling factor transporter ATP-binding protein EcfA"/>
    <property type="match status" value="1"/>
</dbReference>
<dbReference type="InterPro" id="IPR050095">
    <property type="entry name" value="ECF_ABC_transporter_ATP-bd"/>
</dbReference>
<protein>
    <recommendedName>
        <fullName evidence="10">ABC transporter ATP-binding protein</fullName>
    </recommendedName>
</protein>
<keyword evidence="3 10" id="KW-0813">Transport</keyword>
<dbReference type="GO" id="GO:0016887">
    <property type="term" value="F:ATP hydrolysis activity"/>
    <property type="evidence" value="ECO:0007669"/>
    <property type="project" value="InterPro"/>
</dbReference>
<dbReference type="OrthoDB" id="9784332at2"/>
<evidence type="ECO:0000256" key="2">
    <source>
        <dbReference type="ARBA" id="ARBA00005417"/>
    </source>
</evidence>
<dbReference type="InterPro" id="IPR017871">
    <property type="entry name" value="ABC_transporter-like_CS"/>
</dbReference>
<feature type="domain" description="ABC transporter" evidence="11">
    <location>
        <begin position="5"/>
        <end position="238"/>
    </location>
</feature>